<feature type="compositionally biased region" description="Basic and acidic residues" evidence="1">
    <location>
        <begin position="28"/>
        <end position="42"/>
    </location>
</feature>
<dbReference type="EMBL" id="JAUZQC010000017">
    <property type="protein sequence ID" value="KAK5856711.1"/>
    <property type="molecule type" value="Genomic_DNA"/>
</dbReference>
<comment type="caution">
    <text evidence="2">The sequence shown here is derived from an EMBL/GenBank/DDBJ whole genome shotgun (WGS) entry which is preliminary data.</text>
</comment>
<feature type="region of interest" description="Disordered" evidence="1">
    <location>
        <begin position="353"/>
        <end position="372"/>
    </location>
</feature>
<gene>
    <name evidence="2" type="ORF">PBY51_008288</name>
</gene>
<reference evidence="2 3" key="1">
    <citation type="journal article" date="2023" name="Genes (Basel)">
        <title>Chromosome-Level Genome Assembly and Circadian Gene Repertoire of the Patagonia Blennie Eleginops maclovinus-The Closest Ancestral Proxy of Antarctic Cryonotothenioids.</title>
        <authorList>
            <person name="Cheng C.C."/>
            <person name="Rivera-Colon A.G."/>
            <person name="Minhas B.F."/>
            <person name="Wilson L."/>
            <person name="Rayamajhi N."/>
            <person name="Vargas-Chacoff L."/>
            <person name="Catchen J.M."/>
        </authorList>
    </citation>
    <scope>NUCLEOTIDE SEQUENCE [LARGE SCALE GENOMIC DNA]</scope>
    <source>
        <strain evidence="2">JMC-PN-2008</strain>
    </source>
</reference>
<protein>
    <submittedName>
        <fullName evidence="2">Uncharacterized protein</fullName>
    </submittedName>
</protein>
<dbReference type="AlphaFoldDB" id="A0AAN7X328"/>
<sequence length="654" mass="74277">MEETCYDSHGRDYQDSTGDEESNEEQEDHSTLIEGQEKWRENDEGEDGSPEDVTHLDEEEDDGISQDICGFAETESKLNTENTEDVETPKLSSLSDDYFESCRNKMDASMGDQLPDIQTEMFSDDEEEADNYTLRKHRGSGTSQLQGSRDSISEDSRKIATEIQQGEELLQRLQMLQLRQDECTPESPQTSKTVVHETGGETKGELRDELDNFKAEEDDLPGGDETEEERSYLGEDQEAKRMENEINESEEVEPKAGMSSHTTLAESEYQVIAGDSDDDPSESGALEDQSPLDPIASSTPRLSVDETLLETQIFEEPKGKQNMQRSGGLFNLTDNPDVLEFPFKTDILLEPFEPTKDEPDQRSDWQFSEQKMKKEISQDFQRELVMVNQGKIPGGYSKEETRQLKETKLLFEAFQQDNTVGPKRHRKPPTSLTKGYVYPSVMERTRSMRLFSMKSCPVSRSTSLKLFKDTEKSPEILRSLSSAGGTLDKSCLGFCKNQKQKASWNRSMDSINKDVCPSDVGARSKTPDVNTKQESPILKHNPFFKLRPALALQPEVEKEIREAKEREEELRRQRCTLYGENGHGNEDVEKSHIEPILATVVRKQSRGKLERVWPPLPSKKSEQEAKVQRPGGQKTLWQRWEAGTINGKPPKENN</sequence>
<accession>A0AAN7X328</accession>
<evidence type="ECO:0000313" key="2">
    <source>
        <dbReference type="EMBL" id="KAK5856711.1"/>
    </source>
</evidence>
<feature type="region of interest" description="Disordered" evidence="1">
    <location>
        <begin position="123"/>
        <end position="163"/>
    </location>
</feature>
<dbReference type="PANTHER" id="PTHR18839">
    <property type="entry name" value="MITOTIC INTERACTOR AND SUBSTRATE OF PLK1 MISP FAMILY MEMBER"/>
    <property type="match status" value="1"/>
</dbReference>
<proteinExistence type="predicted"/>
<feature type="compositionally biased region" description="Basic and acidic residues" evidence="1">
    <location>
        <begin position="229"/>
        <end position="244"/>
    </location>
</feature>
<feature type="region of interest" description="Disordered" evidence="1">
    <location>
        <begin position="515"/>
        <end position="534"/>
    </location>
</feature>
<feature type="region of interest" description="Disordered" evidence="1">
    <location>
        <begin position="179"/>
        <end position="335"/>
    </location>
</feature>
<feature type="compositionally biased region" description="Basic and acidic residues" evidence="1">
    <location>
        <begin position="353"/>
        <end position="363"/>
    </location>
</feature>
<feature type="region of interest" description="Disordered" evidence="1">
    <location>
        <begin position="1"/>
        <end position="91"/>
    </location>
</feature>
<organism evidence="2 3">
    <name type="scientific">Eleginops maclovinus</name>
    <name type="common">Patagonian blennie</name>
    <name type="synonym">Eleginus maclovinus</name>
    <dbReference type="NCBI Taxonomy" id="56733"/>
    <lineage>
        <taxon>Eukaryota</taxon>
        <taxon>Metazoa</taxon>
        <taxon>Chordata</taxon>
        <taxon>Craniata</taxon>
        <taxon>Vertebrata</taxon>
        <taxon>Euteleostomi</taxon>
        <taxon>Actinopterygii</taxon>
        <taxon>Neopterygii</taxon>
        <taxon>Teleostei</taxon>
        <taxon>Neoteleostei</taxon>
        <taxon>Acanthomorphata</taxon>
        <taxon>Eupercaria</taxon>
        <taxon>Perciformes</taxon>
        <taxon>Notothenioidei</taxon>
        <taxon>Eleginopidae</taxon>
        <taxon>Eleginops</taxon>
    </lineage>
</organism>
<feature type="region of interest" description="Disordered" evidence="1">
    <location>
        <begin position="604"/>
        <end position="654"/>
    </location>
</feature>
<feature type="compositionally biased region" description="Basic and acidic residues" evidence="1">
    <location>
        <begin position="194"/>
        <end position="215"/>
    </location>
</feature>
<name>A0AAN7X328_ELEMC</name>
<keyword evidence="3" id="KW-1185">Reference proteome</keyword>
<dbReference type="PANTHER" id="PTHR18839:SF0">
    <property type="entry name" value="MITOTIC INTERACTOR AND SUBSTRATE OF PLK1 ISOFORM X1-RELATED"/>
    <property type="match status" value="1"/>
</dbReference>
<dbReference type="InterPro" id="IPR042779">
    <property type="entry name" value="MISP/MISP3-like"/>
</dbReference>
<evidence type="ECO:0000256" key="1">
    <source>
        <dbReference type="SAM" id="MobiDB-lite"/>
    </source>
</evidence>
<feature type="compositionally biased region" description="Polar residues" evidence="1">
    <location>
        <begin position="140"/>
        <end position="150"/>
    </location>
</feature>
<feature type="compositionally biased region" description="Basic and acidic residues" evidence="1">
    <location>
        <begin position="1"/>
        <end position="14"/>
    </location>
</feature>
<feature type="compositionally biased region" description="Acidic residues" evidence="1">
    <location>
        <begin position="216"/>
        <end position="228"/>
    </location>
</feature>
<evidence type="ECO:0000313" key="3">
    <source>
        <dbReference type="Proteomes" id="UP001346869"/>
    </source>
</evidence>
<feature type="compositionally biased region" description="Basic and acidic residues" evidence="1">
    <location>
        <begin position="151"/>
        <end position="160"/>
    </location>
</feature>
<feature type="compositionally biased region" description="Acidic residues" evidence="1">
    <location>
        <begin position="17"/>
        <end position="27"/>
    </location>
</feature>
<dbReference type="Proteomes" id="UP001346869">
    <property type="component" value="Unassembled WGS sequence"/>
</dbReference>
<reference evidence="2 3" key="2">
    <citation type="journal article" date="2023" name="Mol. Biol. Evol.">
        <title>Genomics of Secondarily Temperate Adaptation in the Only Non-Antarctic Icefish.</title>
        <authorList>
            <person name="Rivera-Colon A.G."/>
            <person name="Rayamajhi N."/>
            <person name="Minhas B.F."/>
            <person name="Madrigal G."/>
            <person name="Bilyk K.T."/>
            <person name="Yoon V."/>
            <person name="Hune M."/>
            <person name="Gregory S."/>
            <person name="Cheng C.H.C."/>
            <person name="Catchen J.M."/>
        </authorList>
    </citation>
    <scope>NUCLEOTIDE SEQUENCE [LARGE SCALE GENOMIC DNA]</scope>
    <source>
        <strain evidence="2">JMC-PN-2008</strain>
    </source>
</reference>